<dbReference type="RefSeq" id="WP_305891871.1">
    <property type="nucleotide sequence ID" value="NZ_JAUZVZ010000001.1"/>
</dbReference>
<dbReference type="PROSITE" id="PS00444">
    <property type="entry name" value="POLYPRENYL_SYNTHASE_2"/>
    <property type="match status" value="1"/>
</dbReference>
<keyword evidence="6" id="KW-0414">Isoprene biosynthesis</keyword>
<gene>
    <name evidence="8" type="primary">ispA</name>
    <name evidence="8" type="ORF">Q3O60_00110</name>
</gene>
<protein>
    <submittedName>
        <fullName evidence="8">(2E,6E)-farnesyl diphosphate synthase</fullName>
        <ecNumber evidence="8">2.5.1.10</ecNumber>
    </submittedName>
</protein>
<keyword evidence="5" id="KW-0460">Magnesium</keyword>
<comment type="caution">
    <text evidence="8">The sequence shown here is derived from an EMBL/GenBank/DDBJ whole genome shotgun (WGS) entry which is preliminary data.</text>
</comment>
<dbReference type="GO" id="GO:0004337">
    <property type="term" value="F:(2E,6E)-farnesyl diphosphate synthase activity"/>
    <property type="evidence" value="ECO:0007669"/>
    <property type="project" value="UniProtKB-EC"/>
</dbReference>
<keyword evidence="4" id="KW-0479">Metal-binding</keyword>
<comment type="similarity">
    <text evidence="2 7">Belongs to the FPP/GGPP synthase family.</text>
</comment>
<evidence type="ECO:0000256" key="3">
    <source>
        <dbReference type="ARBA" id="ARBA00022679"/>
    </source>
</evidence>
<proteinExistence type="inferred from homology"/>
<evidence type="ECO:0000256" key="1">
    <source>
        <dbReference type="ARBA" id="ARBA00001946"/>
    </source>
</evidence>
<reference evidence="8 9" key="1">
    <citation type="submission" date="2023-08" db="EMBL/GenBank/DDBJ databases">
        <authorList>
            <person name="Joshi A."/>
            <person name="Thite S."/>
        </authorList>
    </citation>
    <scope>NUCLEOTIDE SEQUENCE [LARGE SCALE GENOMIC DNA]</scope>
    <source>
        <strain evidence="8 9">AC40</strain>
    </source>
</reference>
<dbReference type="InterPro" id="IPR008949">
    <property type="entry name" value="Isoprenoid_synthase_dom_sf"/>
</dbReference>
<evidence type="ECO:0000256" key="2">
    <source>
        <dbReference type="ARBA" id="ARBA00006706"/>
    </source>
</evidence>
<dbReference type="SFLD" id="SFLDG01017">
    <property type="entry name" value="Polyprenyl_Transferase_Like"/>
    <property type="match status" value="1"/>
</dbReference>
<evidence type="ECO:0000256" key="4">
    <source>
        <dbReference type="ARBA" id="ARBA00022723"/>
    </source>
</evidence>
<dbReference type="InterPro" id="IPR000092">
    <property type="entry name" value="Polyprenyl_synt"/>
</dbReference>
<dbReference type="NCBIfam" id="NF007877">
    <property type="entry name" value="PRK10581.1"/>
    <property type="match status" value="1"/>
</dbReference>
<evidence type="ECO:0000256" key="5">
    <source>
        <dbReference type="ARBA" id="ARBA00022842"/>
    </source>
</evidence>
<sequence length="295" mass="32272">MKPSFLHTDQHRVEQFLSHYLQQHASPAADLQQAMAYSILLGGKRIRPSLVYRCGAMLGAHAEDLDAAAAALEAMHCYSLIHDDLPAMDNDALRRGKPTCHIAFSESTAILAGDAIQSLAYELLTSHNYHHVSSSRILDMVRSLSRHSGAQGMCAGQALDLAHTNRSFAADTLEQMHRLKTGALIQAAVELAYYASPVNNSDHLELLQQFSASLGLAFQVQDDILDIESDTETLGKPQGSDHNANKATYPSLLGLAAARQKARQLYQDAIQALEQLPYPCDDLKALAQFLIARKN</sequence>
<dbReference type="SUPFAM" id="SSF48576">
    <property type="entry name" value="Terpenoid synthases"/>
    <property type="match status" value="1"/>
</dbReference>
<dbReference type="PANTHER" id="PTHR43281:SF1">
    <property type="entry name" value="FARNESYL DIPHOSPHATE SYNTHASE"/>
    <property type="match status" value="1"/>
</dbReference>
<dbReference type="EMBL" id="JAUZVZ010000001">
    <property type="protein sequence ID" value="MDP4534598.1"/>
    <property type="molecule type" value="Genomic_DNA"/>
</dbReference>
<dbReference type="NCBIfam" id="NF045485">
    <property type="entry name" value="FPPsyn"/>
    <property type="match status" value="1"/>
</dbReference>
<dbReference type="SFLD" id="SFLDS00005">
    <property type="entry name" value="Isoprenoid_Synthase_Type_I"/>
    <property type="match status" value="1"/>
</dbReference>
<evidence type="ECO:0000313" key="8">
    <source>
        <dbReference type="EMBL" id="MDP4534598.1"/>
    </source>
</evidence>
<dbReference type="Proteomes" id="UP001231616">
    <property type="component" value="Unassembled WGS sequence"/>
</dbReference>
<keyword evidence="3 7" id="KW-0808">Transferase</keyword>
<evidence type="ECO:0000256" key="6">
    <source>
        <dbReference type="ARBA" id="ARBA00023229"/>
    </source>
</evidence>
<dbReference type="CDD" id="cd00685">
    <property type="entry name" value="Trans_IPPS_HT"/>
    <property type="match status" value="1"/>
</dbReference>
<keyword evidence="9" id="KW-1185">Reference proteome</keyword>
<dbReference type="InterPro" id="IPR053378">
    <property type="entry name" value="Prenyl_diphosphate_synthase"/>
</dbReference>
<name>A0ABT9GU68_9GAMM</name>
<comment type="cofactor">
    <cofactor evidence="1">
        <name>Mg(2+)</name>
        <dbReference type="ChEBI" id="CHEBI:18420"/>
    </cofactor>
</comment>
<dbReference type="PROSITE" id="PS00723">
    <property type="entry name" value="POLYPRENYL_SYNTHASE_1"/>
    <property type="match status" value="1"/>
</dbReference>
<dbReference type="PANTHER" id="PTHR43281">
    <property type="entry name" value="FARNESYL DIPHOSPHATE SYNTHASE"/>
    <property type="match status" value="1"/>
</dbReference>
<evidence type="ECO:0000256" key="7">
    <source>
        <dbReference type="RuleBase" id="RU004466"/>
    </source>
</evidence>
<dbReference type="EC" id="2.5.1.10" evidence="8"/>
<dbReference type="InterPro" id="IPR033749">
    <property type="entry name" value="Polyprenyl_synt_CS"/>
</dbReference>
<dbReference type="Gene3D" id="1.10.600.10">
    <property type="entry name" value="Farnesyl Diphosphate Synthase"/>
    <property type="match status" value="1"/>
</dbReference>
<organism evidence="8 9">
    <name type="scientific">Alkalimonas collagenimarina</name>
    <dbReference type="NCBI Taxonomy" id="400390"/>
    <lineage>
        <taxon>Bacteria</taxon>
        <taxon>Pseudomonadati</taxon>
        <taxon>Pseudomonadota</taxon>
        <taxon>Gammaproteobacteria</taxon>
        <taxon>Alkalimonas</taxon>
    </lineage>
</organism>
<accession>A0ABT9GU68</accession>
<dbReference type="Pfam" id="PF00348">
    <property type="entry name" value="polyprenyl_synt"/>
    <property type="match status" value="1"/>
</dbReference>
<evidence type="ECO:0000313" key="9">
    <source>
        <dbReference type="Proteomes" id="UP001231616"/>
    </source>
</evidence>